<reference evidence="1 2" key="1">
    <citation type="submission" date="2013-11" db="EMBL/GenBank/DDBJ databases">
        <title>Opisthorchis viverrini - life in the bile duct.</title>
        <authorList>
            <person name="Young N.D."/>
            <person name="Nagarajan N."/>
            <person name="Lin S.J."/>
            <person name="Korhonen P.K."/>
            <person name="Jex A.R."/>
            <person name="Hall R.S."/>
            <person name="Safavi-Hemami H."/>
            <person name="Kaewkong W."/>
            <person name="Bertrand D."/>
            <person name="Gao S."/>
            <person name="Seet Q."/>
            <person name="Wongkham S."/>
            <person name="Teh B.T."/>
            <person name="Wongkham C."/>
            <person name="Intapan P.M."/>
            <person name="Maleewong W."/>
            <person name="Yang X."/>
            <person name="Hu M."/>
            <person name="Wang Z."/>
            <person name="Hofmann A."/>
            <person name="Sternberg P.W."/>
            <person name="Tan P."/>
            <person name="Wang J."/>
            <person name="Gasser R.B."/>
        </authorList>
    </citation>
    <scope>NUCLEOTIDE SEQUENCE [LARGE SCALE GENOMIC DNA]</scope>
</reference>
<keyword evidence="2" id="KW-1185">Reference proteome</keyword>
<dbReference type="CTD" id="20316944"/>
<dbReference type="GeneID" id="20316944"/>
<protein>
    <submittedName>
        <fullName evidence="1">Uncharacterized protein</fullName>
    </submittedName>
</protein>
<organism evidence="1 2">
    <name type="scientific">Opisthorchis viverrini</name>
    <name type="common">Southeast Asian liver fluke</name>
    <dbReference type="NCBI Taxonomy" id="6198"/>
    <lineage>
        <taxon>Eukaryota</taxon>
        <taxon>Metazoa</taxon>
        <taxon>Spiralia</taxon>
        <taxon>Lophotrochozoa</taxon>
        <taxon>Platyhelminthes</taxon>
        <taxon>Trematoda</taxon>
        <taxon>Digenea</taxon>
        <taxon>Opisthorchiida</taxon>
        <taxon>Opisthorchiata</taxon>
        <taxon>Opisthorchiidae</taxon>
        <taxon>Opisthorchis</taxon>
    </lineage>
</organism>
<dbReference type="KEGG" id="ovi:T265_02756"/>
<evidence type="ECO:0000313" key="2">
    <source>
        <dbReference type="Proteomes" id="UP000054324"/>
    </source>
</evidence>
<dbReference type="OrthoDB" id="10012075at2759"/>
<name>A0A074ZUX0_OPIVI</name>
<evidence type="ECO:0000313" key="1">
    <source>
        <dbReference type="EMBL" id="KER30946.1"/>
    </source>
</evidence>
<dbReference type="RefSeq" id="XP_009165335.1">
    <property type="nucleotide sequence ID" value="XM_009167071.1"/>
</dbReference>
<proteinExistence type="predicted"/>
<sequence>MFYLNPNWTVFEKYTHLRIYSMAVDLFAELGHRLANVSSTHEETSSVRSLVGTSSLPARTTVYDILQLNVLHTGRLMFQLAQYSRYRSIFSYRKLLTKLLKTVRQVDENSRTAPT</sequence>
<accession>A0A074ZUX0</accession>
<gene>
    <name evidence="1" type="ORF">T265_02756</name>
</gene>
<dbReference type="AlphaFoldDB" id="A0A074ZUX0"/>
<dbReference type="Proteomes" id="UP000054324">
    <property type="component" value="Unassembled WGS sequence"/>
</dbReference>
<dbReference type="EMBL" id="KL596653">
    <property type="protein sequence ID" value="KER30946.1"/>
    <property type="molecule type" value="Genomic_DNA"/>
</dbReference>